<keyword evidence="4" id="KW-0456">Lyase</keyword>
<dbReference type="EMBL" id="CAJNOK010005343">
    <property type="protein sequence ID" value="CAF0969300.1"/>
    <property type="molecule type" value="Genomic_DNA"/>
</dbReference>
<organism evidence="8 11">
    <name type="scientific">Didymodactylos carnosus</name>
    <dbReference type="NCBI Taxonomy" id="1234261"/>
    <lineage>
        <taxon>Eukaryota</taxon>
        <taxon>Metazoa</taxon>
        <taxon>Spiralia</taxon>
        <taxon>Gnathifera</taxon>
        <taxon>Rotifera</taxon>
        <taxon>Eurotatoria</taxon>
        <taxon>Bdelloidea</taxon>
        <taxon>Philodinida</taxon>
        <taxon>Philodinidae</taxon>
        <taxon>Didymodactylos</taxon>
    </lineage>
</organism>
<feature type="modified residue" description="N6-(pyridoxal phosphate)lysine" evidence="5">
    <location>
        <position position="215"/>
    </location>
</feature>
<dbReference type="EMBL" id="CAJOBA010005347">
    <property type="protein sequence ID" value="CAF3740810.1"/>
    <property type="molecule type" value="Genomic_DNA"/>
</dbReference>
<dbReference type="InterPro" id="IPR023603">
    <property type="entry name" value="Low_specificity_L-TA-like"/>
</dbReference>
<dbReference type="NCBIfam" id="NF007825">
    <property type="entry name" value="PRK10534.1"/>
    <property type="match status" value="1"/>
</dbReference>
<evidence type="ECO:0000256" key="1">
    <source>
        <dbReference type="ARBA" id="ARBA00001933"/>
    </source>
</evidence>
<dbReference type="EMBL" id="CAJNOQ010018081">
    <property type="protein sequence ID" value="CAF1417588.1"/>
    <property type="molecule type" value="Genomic_DNA"/>
</dbReference>
<dbReference type="FunFam" id="3.40.640.10:FF:000030">
    <property type="entry name" value="Low-specificity L-threonine aldolase"/>
    <property type="match status" value="1"/>
</dbReference>
<dbReference type="Gene3D" id="3.40.640.10">
    <property type="entry name" value="Type I PLP-dependent aspartate aminotransferase-like (Major domain)"/>
    <property type="match status" value="1"/>
</dbReference>
<dbReference type="OrthoDB" id="10261951at2759"/>
<name>A0A815LZK5_9BILA</name>
<reference evidence="8" key="1">
    <citation type="submission" date="2021-02" db="EMBL/GenBank/DDBJ databases">
        <authorList>
            <person name="Nowell W R."/>
        </authorList>
    </citation>
    <scope>NUCLEOTIDE SEQUENCE</scope>
</reference>
<evidence type="ECO:0000256" key="4">
    <source>
        <dbReference type="ARBA" id="ARBA00023239"/>
    </source>
</evidence>
<dbReference type="Pfam" id="PF01212">
    <property type="entry name" value="Beta_elim_lyase"/>
    <property type="match status" value="1"/>
</dbReference>
<comment type="caution">
    <text evidence="8">The sequence shown here is derived from an EMBL/GenBank/DDBJ whole genome shotgun (WGS) entry which is preliminary data.</text>
</comment>
<evidence type="ECO:0000256" key="3">
    <source>
        <dbReference type="ARBA" id="ARBA00022898"/>
    </source>
</evidence>
<evidence type="ECO:0000313" key="8">
    <source>
        <dbReference type="EMBL" id="CAF1417588.1"/>
    </source>
</evidence>
<dbReference type="Proteomes" id="UP000677228">
    <property type="component" value="Unassembled WGS sequence"/>
</dbReference>
<proteinExistence type="inferred from homology"/>
<dbReference type="Proteomes" id="UP000681722">
    <property type="component" value="Unassembled WGS sequence"/>
</dbReference>
<dbReference type="FunFam" id="3.90.1150.10:FF:000041">
    <property type="entry name" value="Low-specificity L-threonine aldolase"/>
    <property type="match status" value="1"/>
</dbReference>
<dbReference type="CDD" id="cd06502">
    <property type="entry name" value="TA_like"/>
    <property type="match status" value="1"/>
</dbReference>
<gene>
    <name evidence="8" type="ORF">GPM918_LOCUS33640</name>
    <name evidence="7" type="ORF">OVA965_LOCUS13014</name>
    <name evidence="10" type="ORF">SRO942_LOCUS34324</name>
    <name evidence="9" type="ORF">TMI583_LOCUS13015</name>
</gene>
<evidence type="ECO:0000313" key="10">
    <source>
        <dbReference type="EMBL" id="CAF4302538.1"/>
    </source>
</evidence>
<dbReference type="GO" id="GO:0008732">
    <property type="term" value="F:L-allo-threonine aldolase activity"/>
    <property type="evidence" value="ECO:0007669"/>
    <property type="project" value="TreeGrafter"/>
</dbReference>
<dbReference type="InterPro" id="IPR015421">
    <property type="entry name" value="PyrdxlP-dep_Trfase_major"/>
</dbReference>
<keyword evidence="11" id="KW-1185">Reference proteome</keyword>
<evidence type="ECO:0000259" key="6">
    <source>
        <dbReference type="Pfam" id="PF01212"/>
    </source>
</evidence>
<dbReference type="SUPFAM" id="SSF53383">
    <property type="entry name" value="PLP-dependent transferases"/>
    <property type="match status" value="1"/>
</dbReference>
<dbReference type="EMBL" id="CAJOBC010083505">
    <property type="protein sequence ID" value="CAF4302538.1"/>
    <property type="molecule type" value="Genomic_DNA"/>
</dbReference>
<dbReference type="PANTHER" id="PTHR48097:SF9">
    <property type="entry name" value="L-THREONINE ALDOLASE"/>
    <property type="match status" value="1"/>
</dbReference>
<dbReference type="PIRSF" id="PIRSF017617">
    <property type="entry name" value="Thr_aldolase"/>
    <property type="match status" value="1"/>
</dbReference>
<evidence type="ECO:0000313" key="9">
    <source>
        <dbReference type="EMBL" id="CAF3740810.1"/>
    </source>
</evidence>
<evidence type="ECO:0000256" key="5">
    <source>
        <dbReference type="PIRSR" id="PIRSR017617-1"/>
    </source>
</evidence>
<dbReference type="AlphaFoldDB" id="A0A815LZK5"/>
<feature type="domain" description="Aromatic amino acid beta-eliminating lyase/threonine aldolase" evidence="6">
    <location>
        <begin position="14"/>
        <end position="302"/>
    </location>
</feature>
<comment type="similarity">
    <text evidence="2">Belongs to the threonine aldolase family.</text>
</comment>
<dbReference type="PANTHER" id="PTHR48097">
    <property type="entry name" value="L-THREONINE ALDOLASE-RELATED"/>
    <property type="match status" value="1"/>
</dbReference>
<dbReference type="GO" id="GO:0006567">
    <property type="term" value="P:L-threonine catabolic process"/>
    <property type="evidence" value="ECO:0007669"/>
    <property type="project" value="TreeGrafter"/>
</dbReference>
<dbReference type="Proteomes" id="UP000682733">
    <property type="component" value="Unassembled WGS sequence"/>
</dbReference>
<dbReference type="InterPro" id="IPR001597">
    <property type="entry name" value="ArAA_b-elim_lyase/Thr_aldolase"/>
</dbReference>
<dbReference type="NCBIfam" id="NF041359">
    <property type="entry name" value="GntG_guanitoxin"/>
    <property type="match status" value="1"/>
</dbReference>
<sequence length="364" mass="39710">MSSLTNSTVSHYIDVRSDTVTKPTASMRQAMFEAEVGDDVYGDDPTVLKLQSMAAKLLGKEAALFVPSGTMGNLISVLTHCNMFGSEMILGDQSHIYFYEQGGSATLGRVHSRVVQTQPDGTLLLSDIEKVIRPFPANDDHFPITKLICLENTHNRMGGKILSVEYTNSIGELCKKHGIKLHMDGARLMNAAVELNIEPSKLVESCDSVSFCLSKALAAPVGSIIAGTVDFIKQAKRLRKVLGGGLRQSGILAAAGILSITEMPKLLKNDHENAKILAVGLAKIDGIDITASEVQTNIVVINLNSDKLSIDAPTLASKLKANHKILISASEITRIRFVIHYMITTENIEFILRQIQHELDQYRK</sequence>
<evidence type="ECO:0000256" key="2">
    <source>
        <dbReference type="ARBA" id="ARBA00006966"/>
    </source>
</evidence>
<comment type="cofactor">
    <cofactor evidence="1">
        <name>pyridoxal 5'-phosphate</name>
        <dbReference type="ChEBI" id="CHEBI:597326"/>
    </cofactor>
</comment>
<evidence type="ECO:0000313" key="11">
    <source>
        <dbReference type="Proteomes" id="UP000663829"/>
    </source>
</evidence>
<dbReference type="InterPro" id="IPR015424">
    <property type="entry name" value="PyrdxlP-dep_Trfase"/>
</dbReference>
<dbReference type="InterPro" id="IPR015422">
    <property type="entry name" value="PyrdxlP-dep_Trfase_small"/>
</dbReference>
<dbReference type="Gene3D" id="3.90.1150.10">
    <property type="entry name" value="Aspartate Aminotransferase, domain 1"/>
    <property type="match status" value="1"/>
</dbReference>
<evidence type="ECO:0000313" key="7">
    <source>
        <dbReference type="EMBL" id="CAF0969300.1"/>
    </source>
</evidence>
<protein>
    <recommendedName>
        <fullName evidence="6">Aromatic amino acid beta-eliminating lyase/threonine aldolase domain-containing protein</fullName>
    </recommendedName>
</protein>
<keyword evidence="3" id="KW-0663">Pyridoxal phosphate</keyword>
<dbReference type="Proteomes" id="UP000663829">
    <property type="component" value="Unassembled WGS sequence"/>
</dbReference>
<accession>A0A815LZK5</accession>
<dbReference type="GO" id="GO:0005829">
    <property type="term" value="C:cytosol"/>
    <property type="evidence" value="ECO:0007669"/>
    <property type="project" value="TreeGrafter"/>
</dbReference>
<dbReference type="GO" id="GO:0006545">
    <property type="term" value="P:glycine biosynthetic process"/>
    <property type="evidence" value="ECO:0007669"/>
    <property type="project" value="TreeGrafter"/>
</dbReference>